<protein>
    <submittedName>
        <fullName evidence="4">Spore germination protein</fullName>
    </submittedName>
</protein>
<evidence type="ECO:0000256" key="2">
    <source>
        <dbReference type="ARBA" id="ARBA00023136"/>
    </source>
</evidence>
<comment type="similarity">
    <text evidence="1">Belongs to the GerABKA family.</text>
</comment>
<keyword evidence="2 3" id="KW-0472">Membrane</keyword>
<dbReference type="InterPro" id="IPR004995">
    <property type="entry name" value="Spore_Ger"/>
</dbReference>
<dbReference type="Proteomes" id="UP001178662">
    <property type="component" value="Chromosome"/>
</dbReference>
<feature type="transmembrane region" description="Helical" evidence="3">
    <location>
        <begin position="392"/>
        <end position="411"/>
    </location>
</feature>
<evidence type="ECO:0000256" key="1">
    <source>
        <dbReference type="ARBA" id="ARBA00005278"/>
    </source>
</evidence>
<gene>
    <name evidence="4" type="ORF">P0Y55_16335</name>
</gene>
<dbReference type="InterPro" id="IPR050768">
    <property type="entry name" value="UPF0353/GerABKA_families"/>
</dbReference>
<evidence type="ECO:0000313" key="5">
    <source>
        <dbReference type="Proteomes" id="UP001178662"/>
    </source>
</evidence>
<keyword evidence="3" id="KW-0812">Transmembrane</keyword>
<evidence type="ECO:0000313" key="4">
    <source>
        <dbReference type="EMBL" id="WEK54107.1"/>
    </source>
</evidence>
<dbReference type="GO" id="GO:0009847">
    <property type="term" value="P:spore germination"/>
    <property type="evidence" value="ECO:0007669"/>
    <property type="project" value="InterPro"/>
</dbReference>
<keyword evidence="5" id="KW-1185">Reference proteome</keyword>
<dbReference type="PANTHER" id="PTHR22550">
    <property type="entry name" value="SPORE GERMINATION PROTEIN"/>
    <property type="match status" value="1"/>
</dbReference>
<feature type="transmembrane region" description="Helical" evidence="3">
    <location>
        <begin position="423"/>
        <end position="451"/>
    </location>
</feature>
<feature type="transmembrane region" description="Helical" evidence="3">
    <location>
        <begin position="301"/>
        <end position="324"/>
    </location>
</feature>
<accession>A0AA95EWN1</accession>
<dbReference type="AlphaFoldDB" id="A0AA95EWN1"/>
<reference evidence="4" key="1">
    <citation type="submission" date="2023-03" db="EMBL/GenBank/DDBJ databases">
        <title>Andean soil-derived lignocellulolytic bacterial consortium as a source of novel taxa and putative plastic-active enzymes.</title>
        <authorList>
            <person name="Diaz-Garcia L."/>
            <person name="Chuvochina M."/>
            <person name="Feuerriegel G."/>
            <person name="Bunk B."/>
            <person name="Sproer C."/>
            <person name="Streit W.R."/>
            <person name="Rodriguez L.M."/>
            <person name="Overmann J."/>
            <person name="Jimenez D.J."/>
        </authorList>
    </citation>
    <scope>NUCLEOTIDE SEQUENCE</scope>
    <source>
        <strain evidence="4">MAG 2441</strain>
    </source>
</reference>
<dbReference type="Pfam" id="PF03323">
    <property type="entry name" value="GerA"/>
    <property type="match status" value="1"/>
</dbReference>
<evidence type="ECO:0000256" key="3">
    <source>
        <dbReference type="SAM" id="Phobius"/>
    </source>
</evidence>
<proteinExistence type="inferred from homology"/>
<organism evidence="4 5">
    <name type="scientific">Candidatus Cohnella colombiensis</name>
    <dbReference type="NCBI Taxonomy" id="3121368"/>
    <lineage>
        <taxon>Bacteria</taxon>
        <taxon>Bacillati</taxon>
        <taxon>Bacillota</taxon>
        <taxon>Bacilli</taxon>
        <taxon>Bacillales</taxon>
        <taxon>Paenibacillaceae</taxon>
        <taxon>Cohnella</taxon>
    </lineage>
</organism>
<sequence>MFSIFNFLRKIRNSKSHKSNKPAGFQQNNPLSPKLSANLHHIEHMFNLTPDLVIRHIHARQGAAPAALVYLDGLVNKDAINNNILRELTHKDPEEVSVGSIHKESEWGQIEDAILQGNSVLFVDGQPDSTIYGTQGWPQRAVEDSHVETSLRGAHQGFVETGSQNIAMIRRYIPNRELKIKELTVGRRGRTKISIMYLADVARPDVLEELETRIKRIDIDAIMNTGELAELIEDNPYSPFPQLILTERPDTATSHILQGRYIVVVDKSPTVMAAPAHFFTFLTSVDDHNYRWMIASFIRTLRFIAVIIALFLPATYITLISFNYEVIPVQLILSIAETRSRVPFPPILEAMLMEITIEMMREAGIRLPTPIGQTIGIVGGIVIGQAAVQAGIVSNIMVVVVATTAIASFLMPNYDMGAAIRLLRFPMMILASMFGIIGIVIGAIALVAHLVSLESFGIPYGSPLAPWRFADMKDMFIRVPIWAMIKRPKSTGPMQPIRQRNHRGGEDS</sequence>
<dbReference type="PIRSF" id="PIRSF005690">
    <property type="entry name" value="GerBA"/>
    <property type="match status" value="1"/>
</dbReference>
<keyword evidence="3" id="KW-1133">Transmembrane helix</keyword>
<dbReference type="GO" id="GO:0016020">
    <property type="term" value="C:membrane"/>
    <property type="evidence" value="ECO:0007669"/>
    <property type="project" value="InterPro"/>
</dbReference>
<dbReference type="PANTHER" id="PTHR22550:SF16">
    <property type="entry name" value="SPORE GERMINATION PROTEIN"/>
    <property type="match status" value="1"/>
</dbReference>
<name>A0AA95EWN1_9BACL</name>
<dbReference type="EMBL" id="CP119317">
    <property type="protein sequence ID" value="WEK54107.1"/>
    <property type="molecule type" value="Genomic_DNA"/>
</dbReference>